<dbReference type="Proteomes" id="UP000033115">
    <property type="component" value="Chromosome"/>
</dbReference>
<name>A0A0E3M8R6_CLOSL</name>
<sequence length="61" mass="7366">MVQVIIFPYNSYVEKRKIIKNEFYDKGYTDVGNALFRYEHNAEFEELTAYRIVKKLKSKLI</sequence>
<gene>
    <name evidence="1" type="ORF">CSCA_3032</name>
</gene>
<proteinExistence type="predicted"/>
<organism evidence="1 2">
    <name type="scientific">Clostridium scatologenes</name>
    <dbReference type="NCBI Taxonomy" id="1548"/>
    <lineage>
        <taxon>Bacteria</taxon>
        <taxon>Bacillati</taxon>
        <taxon>Bacillota</taxon>
        <taxon>Clostridia</taxon>
        <taxon>Eubacteriales</taxon>
        <taxon>Clostridiaceae</taxon>
        <taxon>Clostridium</taxon>
    </lineage>
</organism>
<dbReference type="KEGG" id="csq:CSCA_3032"/>
<dbReference type="RefSeq" id="WP_029160948.1">
    <property type="nucleotide sequence ID" value="NZ_CP009933.1"/>
</dbReference>
<dbReference type="EMBL" id="CP009933">
    <property type="protein sequence ID" value="AKA70157.1"/>
    <property type="molecule type" value="Genomic_DNA"/>
</dbReference>
<evidence type="ECO:0000313" key="2">
    <source>
        <dbReference type="Proteomes" id="UP000033115"/>
    </source>
</evidence>
<evidence type="ECO:0000313" key="1">
    <source>
        <dbReference type="EMBL" id="AKA70157.1"/>
    </source>
</evidence>
<dbReference type="AlphaFoldDB" id="A0A0E3M8R6"/>
<accession>A0A0E3M8R6</accession>
<dbReference type="STRING" id="1548.CSCA_3032"/>
<protein>
    <submittedName>
        <fullName evidence="1">Uncharacterized protein</fullName>
    </submittedName>
</protein>
<keyword evidence="2" id="KW-1185">Reference proteome</keyword>
<dbReference type="HOGENOM" id="CLU_2914433_0_0_9"/>
<reference evidence="1 2" key="1">
    <citation type="journal article" date="2015" name="J. Biotechnol.">
        <title>Complete genome sequence of a malodorant-producing acetogen, Clostridium scatologenes ATCC 25775(T).</title>
        <authorList>
            <person name="Zhu Z."/>
            <person name="Guo T."/>
            <person name="Zheng H."/>
            <person name="Song T."/>
            <person name="Ouyang P."/>
            <person name="Xie J."/>
        </authorList>
    </citation>
    <scope>NUCLEOTIDE SEQUENCE [LARGE SCALE GENOMIC DNA]</scope>
    <source>
        <strain evidence="1 2">ATCC 25775</strain>
    </source>
</reference>